<sequence length="105" mass="11461">MLISAPQKPIVLVVVVVVFHSILSLGLVRARWPFCSFCRCARIVLGANRNPFSLLYTSPRLAFPNACPLGGSGGVLFVSTYNSLYDVHTVSSVGQKVLHEKVLEM</sequence>
<name>A0A182U9N5_9DIPT</name>
<reference evidence="1" key="2">
    <citation type="submission" date="2020-05" db="UniProtKB">
        <authorList>
            <consortium name="EnsemblMetazoa"/>
        </authorList>
    </citation>
    <scope>IDENTIFICATION</scope>
    <source>
        <strain evidence="1">CM1001059</strain>
    </source>
</reference>
<dbReference type="EnsemblMetazoa" id="AMEC016470-RA">
    <property type="protein sequence ID" value="AMEC016470-PA"/>
    <property type="gene ID" value="AMEC016470"/>
</dbReference>
<dbReference type="AlphaFoldDB" id="A0A182U9N5"/>
<dbReference type="VEuPathDB" id="VectorBase:AMEC016470"/>
<organism evidence="1 2">
    <name type="scientific">Anopheles melas</name>
    <dbReference type="NCBI Taxonomy" id="34690"/>
    <lineage>
        <taxon>Eukaryota</taxon>
        <taxon>Metazoa</taxon>
        <taxon>Ecdysozoa</taxon>
        <taxon>Arthropoda</taxon>
        <taxon>Hexapoda</taxon>
        <taxon>Insecta</taxon>
        <taxon>Pterygota</taxon>
        <taxon>Neoptera</taxon>
        <taxon>Endopterygota</taxon>
        <taxon>Diptera</taxon>
        <taxon>Nematocera</taxon>
        <taxon>Culicoidea</taxon>
        <taxon>Culicidae</taxon>
        <taxon>Anophelinae</taxon>
        <taxon>Anopheles</taxon>
    </lineage>
</organism>
<keyword evidence="2" id="KW-1185">Reference proteome</keyword>
<dbReference type="Proteomes" id="UP000075902">
    <property type="component" value="Unassembled WGS sequence"/>
</dbReference>
<accession>A0A182U9N5</accession>
<protein>
    <submittedName>
        <fullName evidence="1">Uncharacterized protein</fullName>
    </submittedName>
</protein>
<reference evidence="2" key="1">
    <citation type="submission" date="2014-01" db="EMBL/GenBank/DDBJ databases">
        <title>The Genome Sequence of Anopheles melas CM1001059_A (V2).</title>
        <authorList>
            <consortium name="The Broad Institute Genomics Platform"/>
            <person name="Neafsey D.E."/>
            <person name="Besansky N."/>
            <person name="Howell P."/>
            <person name="Walton C."/>
            <person name="Young S.K."/>
            <person name="Zeng Q."/>
            <person name="Gargeya S."/>
            <person name="Fitzgerald M."/>
            <person name="Haas B."/>
            <person name="Abouelleil A."/>
            <person name="Allen A.W."/>
            <person name="Alvarado L."/>
            <person name="Arachchi H.M."/>
            <person name="Berlin A.M."/>
            <person name="Chapman S.B."/>
            <person name="Gainer-Dewar J."/>
            <person name="Goldberg J."/>
            <person name="Griggs A."/>
            <person name="Gujja S."/>
            <person name="Hansen M."/>
            <person name="Howarth C."/>
            <person name="Imamovic A."/>
            <person name="Ireland A."/>
            <person name="Larimer J."/>
            <person name="McCowan C."/>
            <person name="Murphy C."/>
            <person name="Pearson M."/>
            <person name="Poon T.W."/>
            <person name="Priest M."/>
            <person name="Roberts A."/>
            <person name="Saif S."/>
            <person name="Shea T."/>
            <person name="Sisk P."/>
            <person name="Sykes S."/>
            <person name="Wortman J."/>
            <person name="Nusbaum C."/>
            <person name="Birren B."/>
        </authorList>
    </citation>
    <scope>NUCLEOTIDE SEQUENCE [LARGE SCALE GENOMIC DNA]</scope>
    <source>
        <strain evidence="2">CM1001059</strain>
    </source>
</reference>
<evidence type="ECO:0000313" key="2">
    <source>
        <dbReference type="Proteomes" id="UP000075902"/>
    </source>
</evidence>
<evidence type="ECO:0000313" key="1">
    <source>
        <dbReference type="EnsemblMetazoa" id="AMEC016470-PA"/>
    </source>
</evidence>
<proteinExistence type="predicted"/>